<feature type="coiled-coil region" evidence="1">
    <location>
        <begin position="225"/>
        <end position="252"/>
    </location>
</feature>
<comment type="caution">
    <text evidence="2">The sequence shown here is derived from an EMBL/GenBank/DDBJ whole genome shotgun (WGS) entry which is preliminary data.</text>
</comment>
<gene>
    <name evidence="2" type="ORF">LWI28_024903</name>
</gene>
<sequence>MYTRFTDIINTLHSLGKSYANEDLVRKILRCLTKSWEAKVTVIEEAKDLTKLQLEELIGSLMTHGMKMLDNEDEEKKKRRITFKSSIHKRVDEVANMCFMAIGDGVTFNSKAIDFDYKSSYVELHDIFEELLVEFQKLVSKNKVLKNKISTFSNKNEILKNEKNELQKENDLLKQEKVSLQIDKNVLSLGNDPLKEENISLQKEDYVLKDMGDALQKENDIWKEKSNVSNEREALKFENENLLKENEAHKKKAKYLNDIVIKFAIGQKFLEKLLCSQKCVFNKSGLGYNSSLKQKFYKKYFIKASTNESHVTCNYCNRLGHKSYACPIRLNTYIGMKKIWVPKATKTNIQGPKMVWVPKDKT</sequence>
<proteinExistence type="predicted"/>
<evidence type="ECO:0000313" key="2">
    <source>
        <dbReference type="EMBL" id="KAI9162206.1"/>
    </source>
</evidence>
<evidence type="ECO:0000313" key="3">
    <source>
        <dbReference type="Proteomes" id="UP001064489"/>
    </source>
</evidence>
<dbReference type="AlphaFoldDB" id="A0AAD5NKE3"/>
<dbReference type="Pfam" id="PF14223">
    <property type="entry name" value="Retrotran_gag_2"/>
    <property type="match status" value="1"/>
</dbReference>
<reference evidence="2" key="2">
    <citation type="submission" date="2023-02" db="EMBL/GenBank/DDBJ databases">
        <authorList>
            <person name="Swenson N.G."/>
            <person name="Wegrzyn J.L."/>
            <person name="Mcevoy S.L."/>
        </authorList>
    </citation>
    <scope>NUCLEOTIDE SEQUENCE</scope>
    <source>
        <strain evidence="2">91603</strain>
        <tissue evidence="2">Leaf</tissue>
    </source>
</reference>
<reference evidence="2" key="1">
    <citation type="journal article" date="2022" name="Plant J.">
        <title>Strategies of tolerance reflected in two North American maple genomes.</title>
        <authorList>
            <person name="McEvoy S.L."/>
            <person name="Sezen U.U."/>
            <person name="Trouern-Trend A."/>
            <person name="McMahon S.M."/>
            <person name="Schaberg P.G."/>
            <person name="Yang J."/>
            <person name="Wegrzyn J.L."/>
            <person name="Swenson N.G."/>
        </authorList>
    </citation>
    <scope>NUCLEOTIDE SEQUENCE</scope>
    <source>
        <strain evidence="2">91603</strain>
    </source>
</reference>
<evidence type="ECO:0008006" key="4">
    <source>
        <dbReference type="Google" id="ProtNLM"/>
    </source>
</evidence>
<dbReference type="Proteomes" id="UP001064489">
    <property type="component" value="Chromosome 2"/>
</dbReference>
<accession>A0AAD5NKE3</accession>
<dbReference type="EMBL" id="JAJSOW010000106">
    <property type="protein sequence ID" value="KAI9162206.1"/>
    <property type="molecule type" value="Genomic_DNA"/>
</dbReference>
<name>A0AAD5NKE3_ACENE</name>
<keyword evidence="1" id="KW-0175">Coiled coil</keyword>
<evidence type="ECO:0000256" key="1">
    <source>
        <dbReference type="SAM" id="Coils"/>
    </source>
</evidence>
<organism evidence="2 3">
    <name type="scientific">Acer negundo</name>
    <name type="common">Box elder</name>
    <dbReference type="NCBI Taxonomy" id="4023"/>
    <lineage>
        <taxon>Eukaryota</taxon>
        <taxon>Viridiplantae</taxon>
        <taxon>Streptophyta</taxon>
        <taxon>Embryophyta</taxon>
        <taxon>Tracheophyta</taxon>
        <taxon>Spermatophyta</taxon>
        <taxon>Magnoliopsida</taxon>
        <taxon>eudicotyledons</taxon>
        <taxon>Gunneridae</taxon>
        <taxon>Pentapetalae</taxon>
        <taxon>rosids</taxon>
        <taxon>malvids</taxon>
        <taxon>Sapindales</taxon>
        <taxon>Sapindaceae</taxon>
        <taxon>Hippocastanoideae</taxon>
        <taxon>Acereae</taxon>
        <taxon>Acer</taxon>
    </lineage>
</organism>
<feature type="coiled-coil region" evidence="1">
    <location>
        <begin position="142"/>
        <end position="183"/>
    </location>
</feature>
<keyword evidence="3" id="KW-1185">Reference proteome</keyword>
<protein>
    <recommendedName>
        <fullName evidence="4">CCHC-type domain-containing protein</fullName>
    </recommendedName>
</protein>